<gene>
    <name evidence="2" type="ORF">H8J20_21815</name>
</gene>
<comment type="caution">
    <text evidence="2">The sequence shown here is derived from an EMBL/GenBank/DDBJ whole genome shotgun (WGS) entry which is preliminary data.</text>
</comment>
<accession>A0AAW3WX06</accession>
<dbReference type="EMBL" id="JACNYO010000028">
    <property type="protein sequence ID" value="MBC3214778.1"/>
    <property type="molecule type" value="Genomic_DNA"/>
</dbReference>
<evidence type="ECO:0000313" key="3">
    <source>
        <dbReference type="Proteomes" id="UP000659084"/>
    </source>
</evidence>
<keyword evidence="1" id="KW-0812">Transmembrane</keyword>
<keyword evidence="1" id="KW-1133">Transmembrane helix</keyword>
<evidence type="ECO:0000256" key="1">
    <source>
        <dbReference type="SAM" id="Phobius"/>
    </source>
</evidence>
<dbReference type="RefSeq" id="WP_179253774.1">
    <property type="nucleotide sequence ID" value="NZ_JACBIV010000032.1"/>
</dbReference>
<feature type="transmembrane region" description="Helical" evidence="1">
    <location>
        <begin position="54"/>
        <end position="75"/>
    </location>
</feature>
<dbReference type="Proteomes" id="UP000659084">
    <property type="component" value="Unassembled WGS sequence"/>
</dbReference>
<name>A0AAW3WX06_SERFO</name>
<proteinExistence type="predicted"/>
<keyword evidence="1" id="KW-0472">Membrane</keyword>
<evidence type="ECO:0000313" key="2">
    <source>
        <dbReference type="EMBL" id="MBC3214778.1"/>
    </source>
</evidence>
<protein>
    <submittedName>
        <fullName evidence="2">Uncharacterized protein</fullName>
    </submittedName>
</protein>
<sequence>MNGVAIIKVNDIDVGAMPEEQYQSIVRAVKKGWRNWILFAFSLFRYVFKIANVFLNYFIKTIAVLVVFFLISSALSPENVTAFISSLNIATPADITAVLRDVSYLSLQISVLSFSVKCFFLRDSKFTYVSPFENAINNKIRAVMEVPANGYVTITIENRGEVADVR</sequence>
<dbReference type="AlphaFoldDB" id="A0AAW3WX06"/>
<organism evidence="2 3">
    <name type="scientific">Serratia fonticola</name>
    <dbReference type="NCBI Taxonomy" id="47917"/>
    <lineage>
        <taxon>Bacteria</taxon>
        <taxon>Pseudomonadati</taxon>
        <taxon>Pseudomonadota</taxon>
        <taxon>Gammaproteobacteria</taxon>
        <taxon>Enterobacterales</taxon>
        <taxon>Yersiniaceae</taxon>
        <taxon>Serratia</taxon>
    </lineage>
</organism>
<reference evidence="2" key="1">
    <citation type="submission" date="2020-08" db="EMBL/GenBank/DDBJ databases">
        <title>Food and environmental bacterial isolates.</title>
        <authorList>
            <person name="Richter L."/>
            <person name="Du Plessis E.M."/>
            <person name="Duvenage S."/>
            <person name="Allam M."/>
            <person name="Korsten L."/>
        </authorList>
    </citation>
    <scope>NUCLEOTIDE SEQUENCE</scope>
    <source>
        <strain evidence="2">UPMP2127</strain>
    </source>
</reference>